<dbReference type="EC" id="2.7.11.1" evidence="1"/>
<keyword evidence="9" id="KW-1133">Transmembrane helix</keyword>
<organism evidence="11 12">
    <name type="scientific">Plasmodium falciparum NF135/5.C10</name>
    <dbReference type="NCBI Taxonomy" id="1036726"/>
    <lineage>
        <taxon>Eukaryota</taxon>
        <taxon>Sar</taxon>
        <taxon>Alveolata</taxon>
        <taxon>Apicomplexa</taxon>
        <taxon>Aconoidasida</taxon>
        <taxon>Haemosporida</taxon>
        <taxon>Plasmodiidae</taxon>
        <taxon>Plasmodium</taxon>
        <taxon>Plasmodium (Laverania)</taxon>
    </lineage>
</organism>
<evidence type="ECO:0000313" key="12">
    <source>
        <dbReference type="Proteomes" id="UP000019114"/>
    </source>
</evidence>
<dbReference type="PROSITE" id="PS00109">
    <property type="entry name" value="PROTEIN_KINASE_TYR"/>
    <property type="match status" value="1"/>
</dbReference>
<dbReference type="FunFam" id="1.10.510.10:FF:000367">
    <property type="entry name" value="Serine/threonine protein kinase"/>
    <property type="match status" value="1"/>
</dbReference>
<gene>
    <name evidence="11" type="ORF">PFNF135_02429</name>
</gene>
<keyword evidence="9" id="KW-0472">Membrane</keyword>
<dbReference type="Pfam" id="PF00069">
    <property type="entry name" value="Pkinase"/>
    <property type="match status" value="1"/>
</dbReference>
<dbReference type="Proteomes" id="UP000019114">
    <property type="component" value="Unassembled WGS sequence"/>
</dbReference>
<evidence type="ECO:0000256" key="3">
    <source>
        <dbReference type="ARBA" id="ARBA00022679"/>
    </source>
</evidence>
<name>W4IIS4_PLAFA</name>
<keyword evidence="2 11" id="KW-0723">Serine/threonine-protein kinase</keyword>
<keyword evidence="6" id="KW-0067">ATP-binding</keyword>
<dbReference type="InterPro" id="IPR000719">
    <property type="entry name" value="Prot_kinase_dom"/>
</dbReference>
<feature type="domain" description="Protein kinase" evidence="10">
    <location>
        <begin position="214"/>
        <end position="532"/>
    </location>
</feature>
<feature type="transmembrane region" description="Helical" evidence="9">
    <location>
        <begin position="452"/>
        <end position="471"/>
    </location>
</feature>
<dbReference type="GO" id="GO:0005524">
    <property type="term" value="F:ATP binding"/>
    <property type="evidence" value="ECO:0007669"/>
    <property type="project" value="UniProtKB-KW"/>
</dbReference>
<keyword evidence="9" id="KW-0812">Transmembrane</keyword>
<evidence type="ECO:0000256" key="8">
    <source>
        <dbReference type="ARBA" id="ARBA00048679"/>
    </source>
</evidence>
<dbReference type="PROSITE" id="PS50011">
    <property type="entry name" value="PROTEIN_KINASE_DOM"/>
    <property type="match status" value="1"/>
</dbReference>
<dbReference type="EMBL" id="KI926045">
    <property type="protein sequence ID" value="ETW42954.1"/>
    <property type="molecule type" value="Genomic_DNA"/>
</dbReference>
<proteinExistence type="predicted"/>
<evidence type="ECO:0000256" key="4">
    <source>
        <dbReference type="ARBA" id="ARBA00022741"/>
    </source>
</evidence>
<accession>W4IIS4</accession>
<keyword evidence="3" id="KW-0808">Transferase</keyword>
<dbReference type="SMART" id="SM00220">
    <property type="entry name" value="S_TKc"/>
    <property type="match status" value="1"/>
</dbReference>
<dbReference type="PANTHER" id="PTHR24343">
    <property type="entry name" value="SERINE/THREONINE KINASE"/>
    <property type="match status" value="1"/>
</dbReference>
<evidence type="ECO:0000256" key="7">
    <source>
        <dbReference type="ARBA" id="ARBA00047899"/>
    </source>
</evidence>
<evidence type="ECO:0000256" key="6">
    <source>
        <dbReference type="ARBA" id="ARBA00022840"/>
    </source>
</evidence>
<dbReference type="SUPFAM" id="SSF56112">
    <property type="entry name" value="Protein kinase-like (PK-like)"/>
    <property type="match status" value="1"/>
</dbReference>
<dbReference type="InterPro" id="IPR011009">
    <property type="entry name" value="Kinase-like_dom_sf"/>
</dbReference>
<reference evidence="11 12" key="2">
    <citation type="submission" date="2013-02" db="EMBL/GenBank/DDBJ databases">
        <title>The Genome Sequence of Plasmodium falciparum NF135/5.C10.</title>
        <authorList>
            <consortium name="The Broad Institute Genome Sequencing Platform"/>
            <consortium name="The Broad Institute Genome Sequencing Center for Infectious Disease"/>
            <person name="Neafsey D."/>
            <person name="Cheeseman I."/>
            <person name="Volkman S."/>
            <person name="Adams J."/>
            <person name="Walker B."/>
            <person name="Young S.K."/>
            <person name="Zeng Q."/>
            <person name="Gargeya S."/>
            <person name="Fitzgerald M."/>
            <person name="Haas B."/>
            <person name="Abouelleil A."/>
            <person name="Alvarado L."/>
            <person name="Arachchi H.M."/>
            <person name="Berlin A.M."/>
            <person name="Chapman S.B."/>
            <person name="Dewar J."/>
            <person name="Goldberg J."/>
            <person name="Griggs A."/>
            <person name="Gujja S."/>
            <person name="Hansen M."/>
            <person name="Howarth C."/>
            <person name="Imamovic A."/>
            <person name="Larimer J."/>
            <person name="McCowan C."/>
            <person name="Murphy C."/>
            <person name="Neiman D."/>
            <person name="Pearson M."/>
            <person name="Priest M."/>
            <person name="Roberts A."/>
            <person name="Saif S."/>
            <person name="Shea T."/>
            <person name="Sisk P."/>
            <person name="Sykes S."/>
            <person name="Wortman J."/>
            <person name="Nusbaum C."/>
            <person name="Birren B."/>
        </authorList>
    </citation>
    <scope>NUCLEOTIDE SEQUENCE [LARGE SCALE GENOMIC DNA]</scope>
    <source>
        <strain evidence="11 12">NF135/5.C10</strain>
    </source>
</reference>
<keyword evidence="5 11" id="KW-0418">Kinase</keyword>
<evidence type="ECO:0000313" key="11">
    <source>
        <dbReference type="EMBL" id="ETW42954.1"/>
    </source>
</evidence>
<reference evidence="11 12" key="1">
    <citation type="submission" date="2013-02" db="EMBL/GenBank/DDBJ databases">
        <title>The Genome Annotation of Plasmodium falciparum NF135/5.C10.</title>
        <authorList>
            <consortium name="The Broad Institute Genome Sequencing Platform"/>
            <consortium name="The Broad Institute Genome Sequencing Center for Infectious Disease"/>
            <person name="Neafsey D."/>
            <person name="Hoffman S."/>
            <person name="Volkman S."/>
            <person name="Rosenthal P."/>
            <person name="Walker B."/>
            <person name="Young S.K."/>
            <person name="Zeng Q."/>
            <person name="Gargeya S."/>
            <person name="Fitzgerald M."/>
            <person name="Haas B."/>
            <person name="Abouelleil A."/>
            <person name="Allen A.W."/>
            <person name="Alvarado L."/>
            <person name="Arachchi H.M."/>
            <person name="Berlin A.M."/>
            <person name="Chapman S.B."/>
            <person name="Gainer-Dewar J."/>
            <person name="Goldberg J."/>
            <person name="Griggs A."/>
            <person name="Gujja S."/>
            <person name="Hansen M."/>
            <person name="Howarth C."/>
            <person name="Imamovic A."/>
            <person name="Ireland A."/>
            <person name="Larimer J."/>
            <person name="McCowan C."/>
            <person name="Murphy C."/>
            <person name="Pearson M."/>
            <person name="Poon T.W."/>
            <person name="Priest M."/>
            <person name="Roberts A."/>
            <person name="Saif S."/>
            <person name="Shea T."/>
            <person name="Sisk P."/>
            <person name="Sykes S."/>
            <person name="Wortman J."/>
            <person name="Nusbaum C."/>
            <person name="Birren B."/>
        </authorList>
    </citation>
    <scope>NUCLEOTIDE SEQUENCE [LARGE SCALE GENOMIC DNA]</scope>
    <source>
        <strain evidence="11 12">NF135/5.C10</strain>
    </source>
</reference>
<evidence type="ECO:0000256" key="2">
    <source>
        <dbReference type="ARBA" id="ARBA00022527"/>
    </source>
</evidence>
<dbReference type="OrthoDB" id="6513151at2759"/>
<evidence type="ECO:0000259" key="10">
    <source>
        <dbReference type="PROSITE" id="PS50011"/>
    </source>
</evidence>
<protein>
    <recommendedName>
        <fullName evidence="1">non-specific serine/threonine protein kinase</fullName>
        <ecNumber evidence="1">2.7.11.1</ecNumber>
    </recommendedName>
</protein>
<feature type="transmembrane region" description="Helical" evidence="9">
    <location>
        <begin position="6"/>
        <end position="27"/>
    </location>
</feature>
<dbReference type="Gene3D" id="1.10.510.10">
    <property type="entry name" value="Transferase(Phosphotransferase) domain 1"/>
    <property type="match status" value="1"/>
</dbReference>
<comment type="catalytic activity">
    <reaction evidence="7">
        <text>L-threonyl-[protein] + ATP = O-phospho-L-threonyl-[protein] + ADP + H(+)</text>
        <dbReference type="Rhea" id="RHEA:46608"/>
        <dbReference type="Rhea" id="RHEA-COMP:11060"/>
        <dbReference type="Rhea" id="RHEA-COMP:11605"/>
        <dbReference type="ChEBI" id="CHEBI:15378"/>
        <dbReference type="ChEBI" id="CHEBI:30013"/>
        <dbReference type="ChEBI" id="CHEBI:30616"/>
        <dbReference type="ChEBI" id="CHEBI:61977"/>
        <dbReference type="ChEBI" id="CHEBI:456216"/>
        <dbReference type="EC" id="2.7.11.1"/>
    </reaction>
</comment>
<evidence type="ECO:0000256" key="9">
    <source>
        <dbReference type="SAM" id="Phobius"/>
    </source>
</evidence>
<evidence type="ECO:0000256" key="5">
    <source>
        <dbReference type="ARBA" id="ARBA00022777"/>
    </source>
</evidence>
<dbReference type="AlphaFoldDB" id="W4IIS4"/>
<dbReference type="InterPro" id="IPR008266">
    <property type="entry name" value="Tyr_kinase_AS"/>
</dbReference>
<dbReference type="GO" id="GO:0004674">
    <property type="term" value="F:protein serine/threonine kinase activity"/>
    <property type="evidence" value="ECO:0007669"/>
    <property type="project" value="UniProtKB-KW"/>
</dbReference>
<keyword evidence="4" id="KW-0547">Nucleotide-binding</keyword>
<dbReference type="PANTHER" id="PTHR24343:SF466">
    <property type="entry name" value="AMP-ACTIVATED PROTEIN KINASE ALPHA SUBUNIT, ISOFORM A"/>
    <property type="match status" value="1"/>
</dbReference>
<sequence>MVSIMLILYFYLIILFIIKSNIFSELYTYNITLRHLNEYSLEDEKYGENFFSRIVNKIHKGKKSKDAITKYIKEIIYKNKLCKKINFCKDFSSDEKDDEITNVRKEEKNIKEIKNCSFLPNYISDNFEKGISYKNKLEEEYMSVENVFNWELGKESLKKRLGCTNNFQINGVYYENWILKNINFRNSSNSHYSPKNVYKGIIPMNNNYNVDEVYVFIKKIPINKWLNQYEKMELYNGEYIMKGENYVMEAVVSAFLSEYHPVENGNENGNAIRSYENNIPNLNVFNDILKEQNKHKSISNIVMVFEFFGEDLDCFMNRMCIKGYSTLGRKAKKKIMLSCLKLINRLHKIGLCHLDISLENILMQDNYEMRICDFAKCTPRYTYNLRHIRNPNGLCLFESCIPTIGKIEYIPPECCEIEKIYKELKITKPFSYLKTIIDQDERKKNYFDVTSADNYMLGILFILIWVYHFFWNKADASVDKEYAEFARVNMDFHKVEKTYHWPDGIKFIIQQLLHFESRKNLDLNDLINHPWFTREKCWFLKLFSFDLRYFK</sequence>
<comment type="catalytic activity">
    <reaction evidence="8">
        <text>L-seryl-[protein] + ATP = O-phospho-L-seryl-[protein] + ADP + H(+)</text>
        <dbReference type="Rhea" id="RHEA:17989"/>
        <dbReference type="Rhea" id="RHEA-COMP:9863"/>
        <dbReference type="Rhea" id="RHEA-COMP:11604"/>
        <dbReference type="ChEBI" id="CHEBI:15378"/>
        <dbReference type="ChEBI" id="CHEBI:29999"/>
        <dbReference type="ChEBI" id="CHEBI:30616"/>
        <dbReference type="ChEBI" id="CHEBI:83421"/>
        <dbReference type="ChEBI" id="CHEBI:456216"/>
        <dbReference type="EC" id="2.7.11.1"/>
    </reaction>
</comment>
<evidence type="ECO:0000256" key="1">
    <source>
        <dbReference type="ARBA" id="ARBA00012513"/>
    </source>
</evidence>